<dbReference type="AlphaFoldDB" id="A0A2K4ZKZ7"/>
<comment type="similarity">
    <text evidence="1">Belongs to the sigma-70 factor family. ECF subfamily.</text>
</comment>
<dbReference type="InterPro" id="IPR013325">
    <property type="entry name" value="RNA_pol_sigma_r2"/>
</dbReference>
<evidence type="ECO:0000313" key="8">
    <source>
        <dbReference type="Proteomes" id="UP000236311"/>
    </source>
</evidence>
<evidence type="ECO:0000256" key="3">
    <source>
        <dbReference type="ARBA" id="ARBA00023082"/>
    </source>
</evidence>
<dbReference type="EMBL" id="OFSM01000022">
    <property type="protein sequence ID" value="SOY31167.1"/>
    <property type="molecule type" value="Genomic_DNA"/>
</dbReference>
<feature type="domain" description="RNA polymerase sigma-70 region 2" evidence="5">
    <location>
        <begin position="19"/>
        <end position="88"/>
    </location>
</feature>
<dbReference type="InterPro" id="IPR036388">
    <property type="entry name" value="WH-like_DNA-bd_sf"/>
</dbReference>
<dbReference type="GO" id="GO:0016987">
    <property type="term" value="F:sigma factor activity"/>
    <property type="evidence" value="ECO:0007669"/>
    <property type="project" value="UniProtKB-KW"/>
</dbReference>
<gene>
    <name evidence="7" type="primary">sigW_7</name>
    <name evidence="7" type="ORF">AMURIS_03902</name>
</gene>
<organism evidence="7 8">
    <name type="scientific">Acetatifactor muris</name>
    <dbReference type="NCBI Taxonomy" id="879566"/>
    <lineage>
        <taxon>Bacteria</taxon>
        <taxon>Bacillati</taxon>
        <taxon>Bacillota</taxon>
        <taxon>Clostridia</taxon>
        <taxon>Lachnospirales</taxon>
        <taxon>Lachnospiraceae</taxon>
        <taxon>Acetatifactor</taxon>
    </lineage>
</organism>
<keyword evidence="8" id="KW-1185">Reference proteome</keyword>
<dbReference type="InterPro" id="IPR007627">
    <property type="entry name" value="RNA_pol_sigma70_r2"/>
</dbReference>
<dbReference type="OrthoDB" id="2613570at2"/>
<accession>A0A2K4ZKZ7</accession>
<dbReference type="Gene3D" id="1.10.10.10">
    <property type="entry name" value="Winged helix-like DNA-binding domain superfamily/Winged helix DNA-binding domain"/>
    <property type="match status" value="1"/>
</dbReference>
<dbReference type="SUPFAM" id="SSF88659">
    <property type="entry name" value="Sigma3 and sigma4 domains of RNA polymerase sigma factors"/>
    <property type="match status" value="1"/>
</dbReference>
<dbReference type="CDD" id="cd06171">
    <property type="entry name" value="Sigma70_r4"/>
    <property type="match status" value="1"/>
</dbReference>
<dbReference type="NCBIfam" id="TIGR02937">
    <property type="entry name" value="sigma70-ECF"/>
    <property type="match status" value="1"/>
</dbReference>
<feature type="domain" description="RNA polymerase sigma factor 70 region 4 type 2" evidence="6">
    <location>
        <begin position="116"/>
        <end position="166"/>
    </location>
</feature>
<protein>
    <submittedName>
        <fullName evidence="7">ECF RNA polymerase sigma factor SigW</fullName>
    </submittedName>
</protein>
<reference evidence="7 8" key="1">
    <citation type="submission" date="2018-01" db="EMBL/GenBank/DDBJ databases">
        <authorList>
            <person name="Gaut B.S."/>
            <person name="Morton B.R."/>
            <person name="Clegg M.T."/>
            <person name="Duvall M.R."/>
        </authorList>
    </citation>
    <scope>NUCLEOTIDE SEQUENCE [LARGE SCALE GENOMIC DNA]</scope>
    <source>
        <strain evidence="7">GP69</strain>
    </source>
</reference>
<evidence type="ECO:0000313" key="7">
    <source>
        <dbReference type="EMBL" id="SOY31167.1"/>
    </source>
</evidence>
<sequence length="186" mass="21598">MILLMMIDSSEDKRKFCILYEKYRYLMYKAAVDILHDCYLAEDAVHNAFVRVACNIKKVAEPDSRQTKSYLIIITRNAAIDIFRKRKKQLQREITTDGIEEEKMPSTCMKETDTENEILNILRNLPEKYRDIFLLKYSADMDNSEIAKVCGIKEGTVRQRLARGKALIEDELRKLEDNGNAAYGSD</sequence>
<dbReference type="GO" id="GO:0006352">
    <property type="term" value="P:DNA-templated transcription initiation"/>
    <property type="evidence" value="ECO:0007669"/>
    <property type="project" value="InterPro"/>
</dbReference>
<dbReference type="InterPro" id="IPR014284">
    <property type="entry name" value="RNA_pol_sigma-70_dom"/>
</dbReference>
<keyword evidence="3" id="KW-0731">Sigma factor</keyword>
<dbReference type="PANTHER" id="PTHR43133:SF51">
    <property type="entry name" value="RNA POLYMERASE SIGMA FACTOR"/>
    <property type="match status" value="1"/>
</dbReference>
<dbReference type="RefSeq" id="WP_103241168.1">
    <property type="nucleotide sequence ID" value="NZ_CANRXC010000018.1"/>
</dbReference>
<name>A0A2K4ZKZ7_9FIRM</name>
<proteinExistence type="inferred from homology"/>
<dbReference type="Pfam" id="PF04542">
    <property type="entry name" value="Sigma70_r2"/>
    <property type="match status" value="1"/>
</dbReference>
<evidence type="ECO:0000256" key="1">
    <source>
        <dbReference type="ARBA" id="ARBA00010641"/>
    </source>
</evidence>
<dbReference type="InterPro" id="IPR013324">
    <property type="entry name" value="RNA_pol_sigma_r3/r4-like"/>
</dbReference>
<dbReference type="InterPro" id="IPR013249">
    <property type="entry name" value="RNA_pol_sigma70_r4_t2"/>
</dbReference>
<dbReference type="Pfam" id="PF08281">
    <property type="entry name" value="Sigma70_r4_2"/>
    <property type="match status" value="1"/>
</dbReference>
<dbReference type="SUPFAM" id="SSF88946">
    <property type="entry name" value="Sigma2 domain of RNA polymerase sigma factors"/>
    <property type="match status" value="1"/>
</dbReference>
<dbReference type="Gene3D" id="1.10.1740.10">
    <property type="match status" value="1"/>
</dbReference>
<dbReference type="Proteomes" id="UP000236311">
    <property type="component" value="Unassembled WGS sequence"/>
</dbReference>
<evidence type="ECO:0000259" key="6">
    <source>
        <dbReference type="Pfam" id="PF08281"/>
    </source>
</evidence>
<keyword evidence="2" id="KW-0805">Transcription regulation</keyword>
<evidence type="ECO:0000259" key="5">
    <source>
        <dbReference type="Pfam" id="PF04542"/>
    </source>
</evidence>
<evidence type="ECO:0000256" key="2">
    <source>
        <dbReference type="ARBA" id="ARBA00023015"/>
    </source>
</evidence>
<evidence type="ECO:0000256" key="4">
    <source>
        <dbReference type="ARBA" id="ARBA00023163"/>
    </source>
</evidence>
<dbReference type="PANTHER" id="PTHR43133">
    <property type="entry name" value="RNA POLYMERASE ECF-TYPE SIGMA FACTO"/>
    <property type="match status" value="1"/>
</dbReference>
<keyword evidence="4" id="KW-0804">Transcription</keyword>
<dbReference type="InterPro" id="IPR039425">
    <property type="entry name" value="RNA_pol_sigma-70-like"/>
</dbReference>
<dbReference type="GO" id="GO:0003677">
    <property type="term" value="F:DNA binding"/>
    <property type="evidence" value="ECO:0007669"/>
    <property type="project" value="InterPro"/>
</dbReference>